<dbReference type="EMBL" id="UIDG01000146">
    <property type="protein sequence ID" value="SUS06009.1"/>
    <property type="molecule type" value="Genomic_DNA"/>
</dbReference>
<proteinExistence type="predicted"/>
<accession>A0A380TEA8</accession>
<dbReference type="GO" id="GO:0008168">
    <property type="term" value="F:methyltransferase activity"/>
    <property type="evidence" value="ECO:0007669"/>
    <property type="project" value="InterPro"/>
</dbReference>
<dbReference type="GO" id="GO:0032259">
    <property type="term" value="P:methylation"/>
    <property type="evidence" value="ECO:0007669"/>
    <property type="project" value="InterPro"/>
</dbReference>
<protein>
    <recommendedName>
        <fullName evidence="1">Ribosomal RNA methyltransferase FtsJ domain-containing protein</fullName>
    </recommendedName>
</protein>
<dbReference type="Pfam" id="PF01728">
    <property type="entry name" value="FtsJ"/>
    <property type="match status" value="1"/>
</dbReference>
<dbReference type="Gene3D" id="3.40.50.150">
    <property type="entry name" value="Vaccinia Virus protein VP39"/>
    <property type="match status" value="1"/>
</dbReference>
<dbReference type="InterPro" id="IPR002877">
    <property type="entry name" value="RNA_MeTrfase_FtsJ_dom"/>
</dbReference>
<evidence type="ECO:0000259" key="1">
    <source>
        <dbReference type="Pfam" id="PF01728"/>
    </source>
</evidence>
<organism evidence="2">
    <name type="scientific">metagenome</name>
    <dbReference type="NCBI Taxonomy" id="256318"/>
    <lineage>
        <taxon>unclassified sequences</taxon>
        <taxon>metagenomes</taxon>
    </lineage>
</organism>
<name>A0A380TEA8_9ZZZZ</name>
<gene>
    <name evidence="2" type="ORF">DF3PB_230011</name>
</gene>
<feature type="domain" description="Ribosomal RNA methyltransferase FtsJ" evidence="1">
    <location>
        <begin position="34"/>
        <end position="110"/>
    </location>
</feature>
<reference evidence="2" key="1">
    <citation type="submission" date="2018-07" db="EMBL/GenBank/DDBJ databases">
        <authorList>
            <person name="Quirk P.G."/>
            <person name="Krulwich T.A."/>
        </authorList>
    </citation>
    <scope>NUCLEOTIDE SEQUENCE</scope>
</reference>
<dbReference type="InterPro" id="IPR029063">
    <property type="entry name" value="SAM-dependent_MTases_sf"/>
</dbReference>
<evidence type="ECO:0000313" key="2">
    <source>
        <dbReference type="EMBL" id="SUS06009.1"/>
    </source>
</evidence>
<sequence length="217" mass="24497">MELFNHSRYDTDKGVNYLRYYEHFFRPLRNQPVNLLELGIHRGGSLRMWRDYFPLGKIIGVDLAPPQMEPVTRLHTFAGDASDPETFQRIEQQTGCSSFDIIIDDASHVGSISKKSFELLYVERLAKGGIYVIEDWGTGYRDGWPDGEAFKPMEMMLEGADPKYRFKTHDYGMVGWVKSMVDVMGQADIRAGGGAIDAPVIDLVSVAPGLVFLSKPR</sequence>
<dbReference type="AlphaFoldDB" id="A0A380TEA8"/>
<dbReference type="SUPFAM" id="SSF53335">
    <property type="entry name" value="S-adenosyl-L-methionine-dependent methyltransferases"/>
    <property type="match status" value="1"/>
</dbReference>